<evidence type="ECO:0000313" key="3">
    <source>
        <dbReference type="EMBL" id="PWW80193.1"/>
    </source>
</evidence>
<name>A0A317T0D8_9PEZI</name>
<dbReference type="EMBL" id="PYWC01000004">
    <property type="protein sequence ID" value="PWW80193.1"/>
    <property type="molecule type" value="Genomic_DNA"/>
</dbReference>
<feature type="compositionally biased region" description="Polar residues" evidence="1">
    <location>
        <begin position="103"/>
        <end position="113"/>
    </location>
</feature>
<reference evidence="3 4" key="1">
    <citation type="submission" date="2018-03" db="EMBL/GenBank/DDBJ databases">
        <title>Genomes of Pezizomycetes fungi and the evolution of truffles.</title>
        <authorList>
            <person name="Murat C."/>
            <person name="Payen T."/>
            <person name="Noel B."/>
            <person name="Kuo A."/>
            <person name="Martin F.M."/>
        </authorList>
    </citation>
    <scope>NUCLEOTIDE SEQUENCE [LARGE SCALE GENOMIC DNA]</scope>
    <source>
        <strain evidence="3">091103-1</strain>
    </source>
</reference>
<feature type="region of interest" description="Disordered" evidence="1">
    <location>
        <begin position="45"/>
        <end position="64"/>
    </location>
</feature>
<comment type="caution">
    <text evidence="3">The sequence shown here is derived from an EMBL/GenBank/DDBJ whole genome shotgun (WGS) entry which is preliminary data.</text>
</comment>
<dbReference type="STRING" id="42249.A0A317T0D8"/>
<keyword evidence="2" id="KW-0812">Transmembrane</keyword>
<feature type="transmembrane region" description="Helical" evidence="2">
    <location>
        <begin position="20"/>
        <end position="39"/>
    </location>
</feature>
<gene>
    <name evidence="3" type="ORF">C7212DRAFT_349646</name>
</gene>
<evidence type="ECO:0000313" key="4">
    <source>
        <dbReference type="Proteomes" id="UP000246991"/>
    </source>
</evidence>
<keyword evidence="2" id="KW-1133">Transmembrane helix</keyword>
<dbReference type="OrthoDB" id="5327700at2759"/>
<dbReference type="AlphaFoldDB" id="A0A317T0D8"/>
<keyword evidence="2" id="KW-0472">Membrane</keyword>
<organism evidence="3 4">
    <name type="scientific">Tuber magnatum</name>
    <name type="common">white Piedmont truffle</name>
    <dbReference type="NCBI Taxonomy" id="42249"/>
    <lineage>
        <taxon>Eukaryota</taxon>
        <taxon>Fungi</taxon>
        <taxon>Dikarya</taxon>
        <taxon>Ascomycota</taxon>
        <taxon>Pezizomycotina</taxon>
        <taxon>Pezizomycetes</taxon>
        <taxon>Pezizales</taxon>
        <taxon>Tuberaceae</taxon>
        <taxon>Tuber</taxon>
    </lineage>
</organism>
<evidence type="ECO:0000256" key="2">
    <source>
        <dbReference type="SAM" id="Phobius"/>
    </source>
</evidence>
<sequence>MSSGRRRPPHPTGSGKDFLLPLALTLTTAAIATVGLYFWPGSDSSWASPHESEDEVEVGGRSRKPRRRQYFDRITEEDTDDLIEDARRDEKVRKEKSARRHNTGSTGHNIGSSSTMMAGALVVDKVEHAVGKVADLLPGASERKKAEALREIKKEAEEVSKKQQYVPMPARKKSVAIVVSERKVLFGQDSDLDFEEAGLPSSLLSHLPHPLDLTHTVVNILVYSPQLKTHPLSKSSVFRSQTAAAAAATAAETSTGSSDKLLRKPSAPHFSPTASTFTLAASMLPSECPLEHILPFTQASSIVPLLRALAPETVYIEEPLTLPSSGGIVSTLLEGGWVGNVVVGLIGDDDQLAQLMDSDDEKIQEEEKTRKGEGKWWGTEVQGSIRGRFGNRVQIVEGWVLTEDWRRRVEERS</sequence>
<keyword evidence="4" id="KW-1185">Reference proteome</keyword>
<feature type="region of interest" description="Disordered" evidence="1">
    <location>
        <begin position="85"/>
        <end position="113"/>
    </location>
</feature>
<proteinExistence type="predicted"/>
<dbReference type="Proteomes" id="UP000246991">
    <property type="component" value="Unassembled WGS sequence"/>
</dbReference>
<evidence type="ECO:0000256" key="1">
    <source>
        <dbReference type="SAM" id="MobiDB-lite"/>
    </source>
</evidence>
<feature type="compositionally biased region" description="Basic and acidic residues" evidence="1">
    <location>
        <begin position="85"/>
        <end position="95"/>
    </location>
</feature>
<protein>
    <submittedName>
        <fullName evidence="3">Uncharacterized protein</fullName>
    </submittedName>
</protein>
<accession>A0A317T0D8</accession>